<comment type="caution">
    <text evidence="2">The sequence shown here is derived from an EMBL/GenBank/DDBJ whole genome shotgun (WGS) entry which is preliminary data.</text>
</comment>
<organism evidence="2 3">
    <name type="scientific">Candidatus Blautia merdigallinarum</name>
    <dbReference type="NCBI Taxonomy" id="2838495"/>
    <lineage>
        <taxon>Bacteria</taxon>
        <taxon>Bacillati</taxon>
        <taxon>Bacillota</taxon>
        <taxon>Clostridia</taxon>
        <taxon>Lachnospirales</taxon>
        <taxon>Lachnospiraceae</taxon>
        <taxon>Blautia</taxon>
    </lineage>
</organism>
<sequence>MLFLALLGIAAGLAAGKEPKKDSGGPGTYRSQEEGKILEIDREKGEITVQSTEDGKEILLDCSKESVMEDIALNPYNPGDQVRYCFWPYEEFQDRVKVEELINLTLFASVEK</sequence>
<gene>
    <name evidence="2" type="ORF">H9935_04130</name>
</gene>
<dbReference type="Proteomes" id="UP000823893">
    <property type="component" value="Unassembled WGS sequence"/>
</dbReference>
<proteinExistence type="predicted"/>
<feature type="region of interest" description="Disordered" evidence="1">
    <location>
        <begin position="16"/>
        <end position="35"/>
    </location>
</feature>
<reference evidence="2" key="2">
    <citation type="submission" date="2021-04" db="EMBL/GenBank/DDBJ databases">
        <authorList>
            <person name="Gilroy R."/>
        </authorList>
    </citation>
    <scope>NUCLEOTIDE SEQUENCE</scope>
    <source>
        <strain evidence="2">ChiSxjej6B18-287</strain>
    </source>
</reference>
<dbReference type="EMBL" id="DWWV01000045">
    <property type="protein sequence ID" value="HJC09987.1"/>
    <property type="molecule type" value="Genomic_DNA"/>
</dbReference>
<dbReference type="AlphaFoldDB" id="A0A9D2SJ51"/>
<evidence type="ECO:0000313" key="2">
    <source>
        <dbReference type="EMBL" id="HJC09987.1"/>
    </source>
</evidence>
<name>A0A9D2SJ51_9FIRM</name>
<evidence type="ECO:0000256" key="1">
    <source>
        <dbReference type="SAM" id="MobiDB-lite"/>
    </source>
</evidence>
<evidence type="ECO:0000313" key="3">
    <source>
        <dbReference type="Proteomes" id="UP000823893"/>
    </source>
</evidence>
<protein>
    <submittedName>
        <fullName evidence="2">Uncharacterized protein</fullName>
    </submittedName>
</protein>
<accession>A0A9D2SJ51</accession>
<reference evidence="2" key="1">
    <citation type="journal article" date="2021" name="PeerJ">
        <title>Extensive microbial diversity within the chicken gut microbiome revealed by metagenomics and culture.</title>
        <authorList>
            <person name="Gilroy R."/>
            <person name="Ravi A."/>
            <person name="Getino M."/>
            <person name="Pursley I."/>
            <person name="Horton D.L."/>
            <person name="Alikhan N.F."/>
            <person name="Baker D."/>
            <person name="Gharbi K."/>
            <person name="Hall N."/>
            <person name="Watson M."/>
            <person name="Adriaenssens E.M."/>
            <person name="Foster-Nyarko E."/>
            <person name="Jarju S."/>
            <person name="Secka A."/>
            <person name="Antonio M."/>
            <person name="Oren A."/>
            <person name="Chaudhuri R.R."/>
            <person name="La Ragione R."/>
            <person name="Hildebrand F."/>
            <person name="Pallen M.J."/>
        </authorList>
    </citation>
    <scope>NUCLEOTIDE SEQUENCE</scope>
    <source>
        <strain evidence="2">ChiSxjej6B18-287</strain>
    </source>
</reference>